<dbReference type="Gene3D" id="1.25.40.880">
    <property type="entry name" value="Alkyl sulfatase, dimerisation domain"/>
    <property type="match status" value="1"/>
</dbReference>
<sequence>MSLEEPLFRSRPGADRIAGARPGATEAVVPGIWLSPGLSNSYLLTTSEGRVVVNTGMGFEGPVHRENYDAIDRSLIRYVILTQGHYDHVGGADAFVNDHTDIVAQANWDSWRRDNELLAPFRIANSAFAFAATTTRAIQEAIARYGTVPAQAAPRPTVVVDDRLDLTVGGRRMELHATPGGETTDSLVIWLPDEGVCLCGNVFGALFGHIPNLVTMRGDRYRDALTVADSIEKVRLLGAETLLTGHFEPVRGRRRIDSELSRLRDAVLYLHDATVAGMNAGKDVHTLMREITLPPPLEVGQGYGMVRWNVRAIWENYAGWFHHRSTAELYAEAPQATAADLVELAGAESLITRARRHLADGNAVHAIQLAEVVRQVDSADAAAAQVLVQAHQRLLETSTNFWETAWLRKQIEELS</sequence>
<dbReference type="SUPFAM" id="SSF56281">
    <property type="entry name" value="Metallo-hydrolase/oxidoreductase"/>
    <property type="match status" value="1"/>
</dbReference>
<dbReference type="InterPro" id="IPR052195">
    <property type="entry name" value="Bact_Alkyl/Aryl-Sulfatase"/>
</dbReference>
<proteinExistence type="predicted"/>
<dbReference type="SMART" id="SM00849">
    <property type="entry name" value="Lactamase_B"/>
    <property type="match status" value="1"/>
</dbReference>
<dbReference type="InterPro" id="IPR001279">
    <property type="entry name" value="Metallo-B-lactamas"/>
</dbReference>
<evidence type="ECO:0000259" key="1">
    <source>
        <dbReference type="SMART" id="SM00849"/>
    </source>
</evidence>
<dbReference type="PANTHER" id="PTHR43223:SF2">
    <property type="entry name" value="METALLO-BETA-LACTAMASE DOMAIN-CONTAINING PROTEIN"/>
    <property type="match status" value="1"/>
</dbReference>
<dbReference type="Pfam" id="PF14863">
    <property type="entry name" value="Alkyl_sulf_dimr"/>
    <property type="match status" value="1"/>
</dbReference>
<dbReference type="Pfam" id="PF00753">
    <property type="entry name" value="Lactamase_B"/>
    <property type="match status" value="1"/>
</dbReference>
<dbReference type="Gene3D" id="3.60.15.30">
    <property type="entry name" value="Metallo-beta-lactamase domain"/>
    <property type="match status" value="1"/>
</dbReference>
<dbReference type="RefSeq" id="WP_316513077.1">
    <property type="nucleotide sequence ID" value="NZ_OY726395.1"/>
</dbReference>
<reference evidence="2 3" key="1">
    <citation type="submission" date="2023-08" db="EMBL/GenBank/DDBJ databases">
        <authorList>
            <person name="Folkvardsen B D."/>
            <person name="Norman A."/>
        </authorList>
    </citation>
    <scope>NUCLEOTIDE SEQUENCE [LARGE SCALE GENOMIC DNA]</scope>
    <source>
        <strain evidence="2 3">Mu0050</strain>
    </source>
</reference>
<dbReference type="Proteomes" id="UP001190466">
    <property type="component" value="Chromosome"/>
</dbReference>
<dbReference type="EMBL" id="OY726395">
    <property type="protein sequence ID" value="CAJ1587310.1"/>
    <property type="molecule type" value="Genomic_DNA"/>
</dbReference>
<dbReference type="InterPro" id="IPR029228">
    <property type="entry name" value="Alkyl_sulf_dimr"/>
</dbReference>
<dbReference type="PANTHER" id="PTHR43223">
    <property type="entry name" value="ALKYL/ARYL-SULFATASE"/>
    <property type="match status" value="1"/>
</dbReference>
<gene>
    <name evidence="2" type="ORF">MU0050_004728</name>
</gene>
<organism evidence="2 3">
    <name type="scientific">[Mycobacterium] wendilense</name>
    <dbReference type="NCBI Taxonomy" id="3064284"/>
    <lineage>
        <taxon>Bacteria</taxon>
        <taxon>Bacillati</taxon>
        <taxon>Actinomycetota</taxon>
        <taxon>Actinomycetes</taxon>
        <taxon>Mycobacteriales</taxon>
        <taxon>Mycobacteriaceae</taxon>
        <taxon>Mycolicibacter</taxon>
    </lineage>
</organism>
<name>A0ABN9P8Z1_9MYCO</name>
<evidence type="ECO:0000313" key="3">
    <source>
        <dbReference type="Proteomes" id="UP001190466"/>
    </source>
</evidence>
<dbReference type="InterPro" id="IPR036866">
    <property type="entry name" value="RibonucZ/Hydroxyglut_hydro"/>
</dbReference>
<dbReference type="InterPro" id="IPR038536">
    <property type="entry name" value="Alkyl/aryl-sulf_dimr_sf"/>
</dbReference>
<evidence type="ECO:0000313" key="2">
    <source>
        <dbReference type="EMBL" id="CAJ1587310.1"/>
    </source>
</evidence>
<protein>
    <submittedName>
        <fullName evidence="2">Alkyl sulfatase dimerization domain-containing protein</fullName>
    </submittedName>
</protein>
<keyword evidence="3" id="KW-1185">Reference proteome</keyword>
<feature type="domain" description="Metallo-beta-lactamase" evidence="1">
    <location>
        <begin position="38"/>
        <end position="246"/>
    </location>
</feature>
<accession>A0ABN9P8Z1</accession>